<dbReference type="GO" id="GO:0003824">
    <property type="term" value="F:catalytic activity"/>
    <property type="evidence" value="ECO:0007669"/>
    <property type="project" value="UniProtKB-ARBA"/>
</dbReference>
<sequence length="248" mass="26943">MIPALAAFFPRKLAGIAESLVLEDDPRPHVPGAALLDRDRLRQVLGAFSASYAEPDAQAVATQWSKWHFSQFLPPVLIANIAGDWLLPTAIDRIGIVLSPDSRTLAIRLPGEGARLPVSGVQRFSPLVEDHLAPLIAAISRASGLPAKTLWSNAGNVAETIASECAAFLGEAHPGVADARALLAARLWPDGRRNELFEPVRYREGRRRRRICCLRYRMASLALCKSCPLDKVPPRGRHGGEEQPGTAE</sequence>
<evidence type="ECO:0000313" key="3">
    <source>
        <dbReference type="Proteomes" id="UP000012062"/>
    </source>
</evidence>
<dbReference type="eggNOG" id="COG4114">
    <property type="taxonomic scope" value="Bacteria"/>
</dbReference>
<reference evidence="2 3" key="1">
    <citation type="submission" date="2013-02" db="EMBL/GenBank/DDBJ databases">
        <authorList>
            <person name="Genoscope - CEA"/>
        </authorList>
    </citation>
    <scope>NUCLEOTIDE SEQUENCE [LARGE SCALE GENOMIC DNA]</scope>
    <source>
        <strain evidence="2 3">STM 2683</strain>
    </source>
</reference>
<dbReference type="GO" id="GO:0051537">
    <property type="term" value="F:2 iron, 2 sulfur cluster binding"/>
    <property type="evidence" value="ECO:0007669"/>
    <property type="project" value="InterPro"/>
</dbReference>
<dbReference type="InterPro" id="IPR008090">
    <property type="entry name" value="Fe_iron_reduct"/>
</dbReference>
<dbReference type="EMBL" id="CAUM01000043">
    <property type="protein sequence ID" value="CCV04710.1"/>
    <property type="molecule type" value="Genomic_DNA"/>
</dbReference>
<dbReference type="RefSeq" id="WP_008873682.1">
    <property type="nucleotide sequence ID" value="NZ_CAUM01000043.1"/>
</dbReference>
<dbReference type="Pfam" id="PF06276">
    <property type="entry name" value="FhuF"/>
    <property type="match status" value="1"/>
</dbReference>
<gene>
    <name evidence="2" type="ORF">MESS2_1370007</name>
</gene>
<dbReference type="STRING" id="1297569.MESS2_1370007"/>
<organism evidence="2 3">
    <name type="scientific">Mesorhizobium metallidurans STM 2683</name>
    <dbReference type="NCBI Taxonomy" id="1297569"/>
    <lineage>
        <taxon>Bacteria</taxon>
        <taxon>Pseudomonadati</taxon>
        <taxon>Pseudomonadota</taxon>
        <taxon>Alphaproteobacteria</taxon>
        <taxon>Hyphomicrobiales</taxon>
        <taxon>Phyllobacteriaceae</taxon>
        <taxon>Mesorhizobium</taxon>
    </lineage>
</organism>
<dbReference type="Proteomes" id="UP000012062">
    <property type="component" value="Unassembled WGS sequence"/>
</dbReference>
<dbReference type="NCBIfam" id="TIGR03951">
    <property type="entry name" value="Fe_III_red_FhuF"/>
    <property type="match status" value="1"/>
</dbReference>
<accession>M5EKH7</accession>
<evidence type="ECO:0000259" key="1">
    <source>
        <dbReference type="Pfam" id="PF06276"/>
    </source>
</evidence>
<name>M5EKH7_9HYPH</name>
<evidence type="ECO:0000313" key="2">
    <source>
        <dbReference type="EMBL" id="CCV04710.1"/>
    </source>
</evidence>
<proteinExistence type="predicted"/>
<dbReference type="InterPro" id="IPR022770">
    <property type="entry name" value="IucA/IucC-like_C"/>
</dbReference>
<dbReference type="AlphaFoldDB" id="M5EKH7"/>
<dbReference type="OrthoDB" id="8993954at2"/>
<keyword evidence="3" id="KW-1185">Reference proteome</keyword>
<feature type="domain" description="Aerobactin siderophore biosynthesis IucA/IucC-like C-terminal" evidence="1">
    <location>
        <begin position="63"/>
        <end position="208"/>
    </location>
</feature>
<dbReference type="PRINTS" id="PR01714">
    <property type="entry name" value="2FE2SRDCTASE"/>
</dbReference>
<comment type="caution">
    <text evidence="2">The sequence shown here is derived from an EMBL/GenBank/DDBJ whole genome shotgun (WGS) entry which is preliminary data.</text>
</comment>
<protein>
    <submittedName>
        <fullName evidence="2">Ferric iron reductase</fullName>
    </submittedName>
</protein>